<evidence type="ECO:0000313" key="1">
    <source>
        <dbReference type="EMBL" id="CAG8728160.1"/>
    </source>
</evidence>
<organism evidence="1 2">
    <name type="scientific">Dentiscutata erythropus</name>
    <dbReference type="NCBI Taxonomy" id="1348616"/>
    <lineage>
        <taxon>Eukaryota</taxon>
        <taxon>Fungi</taxon>
        <taxon>Fungi incertae sedis</taxon>
        <taxon>Mucoromycota</taxon>
        <taxon>Glomeromycotina</taxon>
        <taxon>Glomeromycetes</taxon>
        <taxon>Diversisporales</taxon>
        <taxon>Gigasporaceae</taxon>
        <taxon>Dentiscutata</taxon>
    </lineage>
</organism>
<protein>
    <submittedName>
        <fullName evidence="1">23323_t:CDS:1</fullName>
    </submittedName>
</protein>
<comment type="caution">
    <text evidence="1">The sequence shown here is derived from an EMBL/GenBank/DDBJ whole genome shotgun (WGS) entry which is preliminary data.</text>
</comment>
<name>A0A9N9IBK5_9GLOM</name>
<sequence>MSTNFKCLYCDRYLSSRNAYSQHVKDCKERYTSTEESNDNISSIVSSINDMSFDSDDFSNIEELQSIREENQQPVSEISYQFESDSSYAGDISFGGISHLSNIPEELSNFEESLQNYTEKSDTNKIYSNMIPEEFENFDQILSKRGLHKTPTAFIYSSKLFDFKLSETSVFLEEQKKNLDLNENMIKAFDHFINCLDLFFDELDITSAED</sequence>
<reference evidence="1" key="1">
    <citation type="submission" date="2021-06" db="EMBL/GenBank/DDBJ databases">
        <authorList>
            <person name="Kallberg Y."/>
            <person name="Tangrot J."/>
            <person name="Rosling A."/>
        </authorList>
    </citation>
    <scope>NUCLEOTIDE SEQUENCE</scope>
    <source>
        <strain evidence="1">MA453B</strain>
    </source>
</reference>
<dbReference type="AlphaFoldDB" id="A0A9N9IBK5"/>
<proteinExistence type="predicted"/>
<accession>A0A9N9IBK5</accession>
<evidence type="ECO:0000313" key="2">
    <source>
        <dbReference type="Proteomes" id="UP000789405"/>
    </source>
</evidence>
<gene>
    <name evidence="1" type="ORF">DERYTH_LOCUS14884</name>
</gene>
<dbReference type="Proteomes" id="UP000789405">
    <property type="component" value="Unassembled WGS sequence"/>
</dbReference>
<feature type="non-terminal residue" evidence="1">
    <location>
        <position position="1"/>
    </location>
</feature>
<dbReference type="EMBL" id="CAJVPY010011584">
    <property type="protein sequence ID" value="CAG8728160.1"/>
    <property type="molecule type" value="Genomic_DNA"/>
</dbReference>
<keyword evidence="2" id="KW-1185">Reference proteome</keyword>